<feature type="region of interest" description="Disordered" evidence="4">
    <location>
        <begin position="263"/>
        <end position="297"/>
    </location>
</feature>
<sequence length="629" mass="72114">MVQDVDAFCLHPWGRESFLKTITCMKPPKFIPLKCEDPIAKLVDLLKQETFRLKGFPLSLQLLAFQAVPELQSIIPAPLDSLSIIQLEEPHLPVYPKISYLDILRVEAVENLAVTLLIPIQSQPQPGWGVWHDVVADERLTYMENLIANHHPFKKHLWPGGDTSTPILIHKPPLEEPETRRQVSKNALRPRKPLNKPPPCRKQRRISNYFLRTGSTSNSNDQMMEMLSKVSSEVSKLRKEFRLMRQLNKRKKSRTHIKRSAFHSLIGSPHKPQLSHRGCQTDPTEHSTDDVPNETSSGFAEHASSVNAFVATATSKRTSLPTLNVEKSQVLFFSLLFFPPLPHQPSDEECNLAEELFKCPSIPALALIAPLPQQQWDLFHATLTANTQAFHITPSQFDFSNRFILEIAQPQKWVTTFHMEIYMLAGRHRELLDREKLAFTTPYLASGIQEVFKGFKKLARKDRFKWDTRLTELVLQPGKKWMEDVFTIYTPMIWEDRHWVGLAINLDMGYVEILDPLPTLYGDNKVQKLMDPILTSLPYLVKKVAKPHQTQFRGLKPFHWERITGSYINERSGDCGPVSIKFMELHSHGDPLPHMSGITDGTVDDLRKQYAMDVYKTIVLPAYHVPTFP</sequence>
<dbReference type="GO" id="GO:0006508">
    <property type="term" value="P:proteolysis"/>
    <property type="evidence" value="ECO:0007669"/>
    <property type="project" value="UniProtKB-KW"/>
</dbReference>
<evidence type="ECO:0000256" key="4">
    <source>
        <dbReference type="SAM" id="MobiDB-lite"/>
    </source>
</evidence>
<feature type="compositionally biased region" description="Basic residues" evidence="4">
    <location>
        <begin position="188"/>
        <end position="202"/>
    </location>
</feature>
<dbReference type="PROSITE" id="PS50600">
    <property type="entry name" value="ULP_PROTEASE"/>
    <property type="match status" value="1"/>
</dbReference>
<dbReference type="Gene3D" id="3.40.395.10">
    <property type="entry name" value="Adenoviral Proteinase, Chain A"/>
    <property type="match status" value="1"/>
</dbReference>
<evidence type="ECO:0000313" key="6">
    <source>
        <dbReference type="EMBL" id="CAF2151653.1"/>
    </source>
</evidence>
<keyword evidence="2" id="KW-0645">Protease</keyword>
<name>A0A816XWG9_BRANA</name>
<dbReference type="PANTHER" id="PTHR48449:SF1">
    <property type="entry name" value="DUF1985 DOMAIN-CONTAINING PROTEIN"/>
    <property type="match status" value="1"/>
</dbReference>
<evidence type="ECO:0000256" key="3">
    <source>
        <dbReference type="ARBA" id="ARBA00022801"/>
    </source>
</evidence>
<dbReference type="EMBL" id="HG994355">
    <property type="protein sequence ID" value="CAF2151653.1"/>
    <property type="molecule type" value="Genomic_DNA"/>
</dbReference>
<evidence type="ECO:0000259" key="5">
    <source>
        <dbReference type="PROSITE" id="PS50600"/>
    </source>
</evidence>
<protein>
    <submittedName>
        <fullName evidence="6">(rape) hypothetical protein</fullName>
    </submittedName>
</protein>
<evidence type="ECO:0000256" key="1">
    <source>
        <dbReference type="ARBA" id="ARBA00005234"/>
    </source>
</evidence>
<dbReference type="AlphaFoldDB" id="A0A816XWG9"/>
<dbReference type="InterPro" id="IPR038765">
    <property type="entry name" value="Papain-like_cys_pep_sf"/>
</dbReference>
<comment type="similarity">
    <text evidence="1">Belongs to the peptidase C48 family.</text>
</comment>
<dbReference type="SUPFAM" id="SSF54001">
    <property type="entry name" value="Cysteine proteinases"/>
    <property type="match status" value="1"/>
</dbReference>
<dbReference type="InterPro" id="IPR003653">
    <property type="entry name" value="Peptidase_C48_C"/>
</dbReference>
<accession>A0A816XWG9</accession>
<dbReference type="PANTHER" id="PTHR48449">
    <property type="entry name" value="DUF1985 DOMAIN-CONTAINING PROTEIN"/>
    <property type="match status" value="1"/>
</dbReference>
<feature type="domain" description="Ubiquitin-like protease family profile" evidence="5">
    <location>
        <begin position="397"/>
        <end position="586"/>
    </location>
</feature>
<evidence type="ECO:0000256" key="2">
    <source>
        <dbReference type="ARBA" id="ARBA00022670"/>
    </source>
</evidence>
<keyword evidence="3" id="KW-0378">Hydrolase</keyword>
<organism evidence="6">
    <name type="scientific">Brassica napus</name>
    <name type="common">Rape</name>
    <dbReference type="NCBI Taxonomy" id="3708"/>
    <lineage>
        <taxon>Eukaryota</taxon>
        <taxon>Viridiplantae</taxon>
        <taxon>Streptophyta</taxon>
        <taxon>Embryophyta</taxon>
        <taxon>Tracheophyta</taxon>
        <taxon>Spermatophyta</taxon>
        <taxon>Magnoliopsida</taxon>
        <taxon>eudicotyledons</taxon>
        <taxon>Gunneridae</taxon>
        <taxon>Pentapetalae</taxon>
        <taxon>rosids</taxon>
        <taxon>malvids</taxon>
        <taxon>Brassicales</taxon>
        <taxon>Brassicaceae</taxon>
        <taxon>Brassiceae</taxon>
        <taxon>Brassica</taxon>
    </lineage>
</organism>
<reference evidence="6" key="1">
    <citation type="submission" date="2021-01" db="EMBL/GenBank/DDBJ databases">
        <authorList>
            <consortium name="Genoscope - CEA"/>
            <person name="William W."/>
        </authorList>
    </citation>
    <scope>NUCLEOTIDE SEQUENCE</scope>
</reference>
<dbReference type="Proteomes" id="UP001295469">
    <property type="component" value="Chromosome A01"/>
</dbReference>
<gene>
    <name evidence="6" type="ORF">DARMORV10_A01P24790.1</name>
</gene>
<dbReference type="GO" id="GO:0008234">
    <property type="term" value="F:cysteine-type peptidase activity"/>
    <property type="evidence" value="ECO:0007669"/>
    <property type="project" value="InterPro"/>
</dbReference>
<dbReference type="Pfam" id="PF02902">
    <property type="entry name" value="Peptidase_C48"/>
    <property type="match status" value="1"/>
</dbReference>
<proteinExistence type="inferred from homology"/>
<feature type="region of interest" description="Disordered" evidence="4">
    <location>
        <begin position="176"/>
        <end position="202"/>
    </location>
</feature>